<dbReference type="EMBL" id="BK016184">
    <property type="protein sequence ID" value="DAG00965.1"/>
    <property type="molecule type" value="Genomic_DNA"/>
</dbReference>
<protein>
    <submittedName>
        <fullName evidence="1">Uncharacterized protein</fullName>
    </submittedName>
</protein>
<evidence type="ECO:0000313" key="1">
    <source>
        <dbReference type="EMBL" id="DAG00965.1"/>
    </source>
</evidence>
<organism evidence="1">
    <name type="scientific">CrAss-like virus sp. ctelJ1</name>
    <dbReference type="NCBI Taxonomy" id="2825838"/>
    <lineage>
        <taxon>Viruses</taxon>
        <taxon>Duplodnaviria</taxon>
        <taxon>Heunggongvirae</taxon>
        <taxon>Uroviricota</taxon>
        <taxon>Caudoviricetes</taxon>
        <taxon>Crassvirales</taxon>
    </lineage>
</organism>
<sequence>MHNILVFYLSRNDILPDGEKRDRPVIPVWLGCGKAIC</sequence>
<name>A0A8S5V2L9_9CAUD</name>
<accession>A0A8S5V2L9</accession>
<reference evidence="1" key="1">
    <citation type="journal article" date="2021" name="Proc. Natl. Acad. Sci. U.S.A.">
        <title>A Catalog of Tens of Thousands of Viruses from Human Metagenomes Reveals Hidden Associations with Chronic Diseases.</title>
        <authorList>
            <person name="Tisza M.J."/>
            <person name="Buck C.B."/>
        </authorList>
    </citation>
    <scope>NUCLEOTIDE SEQUENCE</scope>
    <source>
        <strain evidence="1">CtelJ1</strain>
    </source>
</reference>
<proteinExistence type="predicted"/>